<dbReference type="Proteomes" id="UP001166286">
    <property type="component" value="Unassembled WGS sequence"/>
</dbReference>
<feature type="region of interest" description="Disordered" evidence="2">
    <location>
        <begin position="69"/>
        <end position="106"/>
    </location>
</feature>
<evidence type="ECO:0000256" key="1">
    <source>
        <dbReference type="ARBA" id="ARBA00023242"/>
    </source>
</evidence>
<evidence type="ECO:0000256" key="2">
    <source>
        <dbReference type="SAM" id="MobiDB-lite"/>
    </source>
</evidence>
<accession>A0AA39R7M5</accession>
<dbReference type="GO" id="GO:0008270">
    <property type="term" value="F:zinc ion binding"/>
    <property type="evidence" value="ECO:0007669"/>
    <property type="project" value="InterPro"/>
</dbReference>
<dbReference type="AlphaFoldDB" id="A0AA39R7M5"/>
<sequence>MSFRQENNTQVKRFACDRCHDQKLRCPRPLNGGNATVPCIRCQRAGTVCNISSPLKTGRPSKAFKLQARTEQRSSSISPSVSSTSSNNTTTGQIPETSGTIVPDYRPENGTYPFHELDSTFISYASEVSSQHESFQVCGQDPAHSVIGDHSGHLNFNLETTSPMHMNSSSATERRDTWECTLPQYYPTMKSPSVDLISFPTHDALALDPFLYHTHTDVQVNDLQDCMGKDNLNYDAQSVPYHTLEETASAQDPCKSELLCQGQCCIHPDMVYRLENQRLIWPLPDRNVFHQDTTSNNAARRPSESKSLSTLSDSDCGVTVSHAEEVQQTQSLLQLQMEIYDCSAIIFHAGTTSEANVEGWQNQLGASSKLFNMTERFIKLISDTQIPSTPTERQIFISQPHQLAPTIKVNANVPEVTKSSPHYFKRGASSQYPDGSYNDAILDSSGPRSGAGSPNTAFFHLMMGCYTRLLTAYETVVERSGGQLSIASRSARRPSMAALSSTLATEKDLLLRSESQLQAISYQLRKLSSTVRAALTSSQCQRQPERYPRKFPAGSLHQTRRSPSPPMLEESAIEVVEEQERALQVKIEKLKSLFNRPRDIKKKRSRLGA</sequence>
<keyword evidence="5" id="KW-1185">Reference proteome</keyword>
<dbReference type="CDD" id="cd00067">
    <property type="entry name" value="GAL4"/>
    <property type="match status" value="1"/>
</dbReference>
<dbReference type="PROSITE" id="PS50048">
    <property type="entry name" value="ZN2_CY6_FUNGAL_2"/>
    <property type="match status" value="1"/>
</dbReference>
<reference evidence="4" key="1">
    <citation type="submission" date="2023-03" db="EMBL/GenBank/DDBJ databases">
        <title>Complete genome of Cladonia borealis.</title>
        <authorList>
            <person name="Park H."/>
        </authorList>
    </citation>
    <scope>NUCLEOTIDE SEQUENCE</scope>
    <source>
        <strain evidence="4">ANT050790</strain>
    </source>
</reference>
<protein>
    <recommendedName>
        <fullName evidence="3">Zn(2)-C6 fungal-type domain-containing protein</fullName>
    </recommendedName>
</protein>
<gene>
    <name evidence="4" type="ORF">JMJ35_002335</name>
</gene>
<dbReference type="EMBL" id="JAFEKC020000004">
    <property type="protein sequence ID" value="KAK0514956.1"/>
    <property type="molecule type" value="Genomic_DNA"/>
</dbReference>
<name>A0AA39R7M5_9LECA</name>
<evidence type="ECO:0000259" key="3">
    <source>
        <dbReference type="PROSITE" id="PS50048"/>
    </source>
</evidence>
<comment type="caution">
    <text evidence="4">The sequence shown here is derived from an EMBL/GenBank/DDBJ whole genome shotgun (WGS) entry which is preliminary data.</text>
</comment>
<dbReference type="GO" id="GO:0000981">
    <property type="term" value="F:DNA-binding transcription factor activity, RNA polymerase II-specific"/>
    <property type="evidence" value="ECO:0007669"/>
    <property type="project" value="InterPro"/>
</dbReference>
<dbReference type="PROSITE" id="PS00463">
    <property type="entry name" value="ZN2_CY6_FUNGAL_1"/>
    <property type="match status" value="1"/>
</dbReference>
<proteinExistence type="predicted"/>
<evidence type="ECO:0000313" key="5">
    <source>
        <dbReference type="Proteomes" id="UP001166286"/>
    </source>
</evidence>
<keyword evidence="1" id="KW-0539">Nucleus</keyword>
<evidence type="ECO:0000313" key="4">
    <source>
        <dbReference type="EMBL" id="KAK0514956.1"/>
    </source>
</evidence>
<dbReference type="SUPFAM" id="SSF57701">
    <property type="entry name" value="Zn2/Cys6 DNA-binding domain"/>
    <property type="match status" value="1"/>
</dbReference>
<organism evidence="4 5">
    <name type="scientific">Cladonia borealis</name>
    <dbReference type="NCBI Taxonomy" id="184061"/>
    <lineage>
        <taxon>Eukaryota</taxon>
        <taxon>Fungi</taxon>
        <taxon>Dikarya</taxon>
        <taxon>Ascomycota</taxon>
        <taxon>Pezizomycotina</taxon>
        <taxon>Lecanoromycetes</taxon>
        <taxon>OSLEUM clade</taxon>
        <taxon>Lecanoromycetidae</taxon>
        <taxon>Lecanorales</taxon>
        <taxon>Lecanorineae</taxon>
        <taxon>Cladoniaceae</taxon>
        <taxon>Cladonia</taxon>
    </lineage>
</organism>
<dbReference type="InterPro" id="IPR036864">
    <property type="entry name" value="Zn2-C6_fun-type_DNA-bd_sf"/>
</dbReference>
<dbReference type="InterPro" id="IPR001138">
    <property type="entry name" value="Zn2Cys6_DnaBD"/>
</dbReference>
<feature type="region of interest" description="Disordered" evidence="2">
    <location>
        <begin position="292"/>
        <end position="312"/>
    </location>
</feature>
<feature type="compositionally biased region" description="Low complexity" evidence="2">
    <location>
        <begin position="74"/>
        <end position="91"/>
    </location>
</feature>
<dbReference type="SMART" id="SM00066">
    <property type="entry name" value="GAL4"/>
    <property type="match status" value="1"/>
</dbReference>
<dbReference type="Gene3D" id="4.10.240.10">
    <property type="entry name" value="Zn(2)-C6 fungal-type DNA-binding domain"/>
    <property type="match status" value="1"/>
</dbReference>
<dbReference type="Pfam" id="PF00172">
    <property type="entry name" value="Zn_clus"/>
    <property type="match status" value="1"/>
</dbReference>
<feature type="region of interest" description="Disordered" evidence="2">
    <location>
        <begin position="538"/>
        <end position="569"/>
    </location>
</feature>
<feature type="domain" description="Zn(2)-C6 fungal-type" evidence="3">
    <location>
        <begin position="15"/>
        <end position="51"/>
    </location>
</feature>